<dbReference type="AlphaFoldDB" id="A0A0E9XN60"/>
<evidence type="ECO:0000313" key="1">
    <source>
        <dbReference type="EMBL" id="JAI04100.1"/>
    </source>
</evidence>
<organism evidence="1">
    <name type="scientific">Anguilla anguilla</name>
    <name type="common">European freshwater eel</name>
    <name type="synonym">Muraena anguilla</name>
    <dbReference type="NCBI Taxonomy" id="7936"/>
    <lineage>
        <taxon>Eukaryota</taxon>
        <taxon>Metazoa</taxon>
        <taxon>Chordata</taxon>
        <taxon>Craniata</taxon>
        <taxon>Vertebrata</taxon>
        <taxon>Euteleostomi</taxon>
        <taxon>Actinopterygii</taxon>
        <taxon>Neopterygii</taxon>
        <taxon>Teleostei</taxon>
        <taxon>Anguilliformes</taxon>
        <taxon>Anguillidae</taxon>
        <taxon>Anguilla</taxon>
    </lineage>
</organism>
<accession>A0A0E9XN60</accession>
<proteinExistence type="predicted"/>
<dbReference type="EMBL" id="GBXM01004478">
    <property type="protein sequence ID" value="JAI04100.1"/>
    <property type="molecule type" value="Transcribed_RNA"/>
</dbReference>
<sequence>MPRWIIKYRCVSVDVEWVGEELQNHKHKVVASCSIRGM</sequence>
<name>A0A0E9XN60_ANGAN</name>
<reference evidence="1" key="2">
    <citation type="journal article" date="2015" name="Fish Shellfish Immunol.">
        <title>Early steps in the European eel (Anguilla anguilla)-Vibrio vulnificus interaction in the gills: Role of the RtxA13 toxin.</title>
        <authorList>
            <person name="Callol A."/>
            <person name="Pajuelo D."/>
            <person name="Ebbesson L."/>
            <person name="Teles M."/>
            <person name="MacKenzie S."/>
            <person name="Amaro C."/>
        </authorList>
    </citation>
    <scope>NUCLEOTIDE SEQUENCE</scope>
</reference>
<reference evidence="1" key="1">
    <citation type="submission" date="2014-11" db="EMBL/GenBank/DDBJ databases">
        <authorList>
            <person name="Amaro Gonzalez C."/>
        </authorList>
    </citation>
    <scope>NUCLEOTIDE SEQUENCE</scope>
</reference>
<protein>
    <submittedName>
        <fullName evidence="1">Uncharacterized protein</fullName>
    </submittedName>
</protein>